<evidence type="ECO:0000313" key="7">
    <source>
        <dbReference type="Proteomes" id="UP000594262"/>
    </source>
</evidence>
<organism evidence="6 7">
    <name type="scientific">Clytia hemisphaerica</name>
    <dbReference type="NCBI Taxonomy" id="252671"/>
    <lineage>
        <taxon>Eukaryota</taxon>
        <taxon>Metazoa</taxon>
        <taxon>Cnidaria</taxon>
        <taxon>Hydrozoa</taxon>
        <taxon>Hydroidolina</taxon>
        <taxon>Leptothecata</taxon>
        <taxon>Obeliida</taxon>
        <taxon>Clytiidae</taxon>
        <taxon>Clytia</taxon>
    </lineage>
</organism>
<feature type="compositionally biased region" description="Basic and acidic residues" evidence="4">
    <location>
        <begin position="615"/>
        <end position="629"/>
    </location>
</feature>
<dbReference type="OrthoDB" id="10029564at2759"/>
<comment type="subcellular location">
    <subcellularLocation>
        <location evidence="1">Cell projection</location>
    </subcellularLocation>
</comment>
<feature type="region of interest" description="Disordered" evidence="4">
    <location>
        <begin position="877"/>
        <end position="947"/>
    </location>
</feature>
<dbReference type="Gene3D" id="2.30.42.10">
    <property type="match status" value="2"/>
</dbReference>
<feature type="compositionally biased region" description="Polar residues" evidence="4">
    <location>
        <begin position="24"/>
        <end position="44"/>
    </location>
</feature>
<feature type="compositionally biased region" description="Polar residues" evidence="4">
    <location>
        <begin position="718"/>
        <end position="736"/>
    </location>
</feature>
<dbReference type="SMART" id="SM00228">
    <property type="entry name" value="PDZ"/>
    <property type="match status" value="2"/>
</dbReference>
<feature type="domain" description="PDZ" evidence="5">
    <location>
        <begin position="244"/>
        <end position="314"/>
    </location>
</feature>
<protein>
    <recommendedName>
        <fullName evidence="5">PDZ domain-containing protein</fullName>
    </recommendedName>
</protein>
<reference evidence="6" key="1">
    <citation type="submission" date="2021-01" db="UniProtKB">
        <authorList>
            <consortium name="EnsemblMetazoa"/>
        </authorList>
    </citation>
    <scope>IDENTIFICATION</scope>
</reference>
<feature type="region of interest" description="Disordered" evidence="4">
    <location>
        <begin position="24"/>
        <end position="71"/>
    </location>
</feature>
<feature type="region of interest" description="Disordered" evidence="4">
    <location>
        <begin position="596"/>
        <end position="632"/>
    </location>
</feature>
<dbReference type="Pfam" id="PF00595">
    <property type="entry name" value="PDZ"/>
    <property type="match status" value="2"/>
</dbReference>
<dbReference type="FunFam" id="2.30.42.10:FF:000087">
    <property type="entry name" value="Whirlin a"/>
    <property type="match status" value="1"/>
</dbReference>
<feature type="compositionally biased region" description="Polar residues" evidence="4">
    <location>
        <begin position="781"/>
        <end position="792"/>
    </location>
</feature>
<evidence type="ECO:0000256" key="1">
    <source>
        <dbReference type="ARBA" id="ARBA00004316"/>
    </source>
</evidence>
<feature type="region of interest" description="Disordered" evidence="4">
    <location>
        <begin position="672"/>
        <end position="736"/>
    </location>
</feature>
<dbReference type="GO" id="GO:0005886">
    <property type="term" value="C:plasma membrane"/>
    <property type="evidence" value="ECO:0007669"/>
    <property type="project" value="TreeGrafter"/>
</dbReference>
<feature type="region of interest" description="Disordered" evidence="4">
    <location>
        <begin position="780"/>
        <end position="799"/>
    </location>
</feature>
<dbReference type="GO" id="GO:0042995">
    <property type="term" value="C:cell projection"/>
    <property type="evidence" value="ECO:0007669"/>
    <property type="project" value="UniProtKB-SubCell"/>
</dbReference>
<dbReference type="PANTHER" id="PTHR23116">
    <property type="entry name" value="PDZ DOMAIN CONTAINING WHIRLIN AND HARMONIN-RELATED"/>
    <property type="match status" value="1"/>
</dbReference>
<dbReference type="CDD" id="cd06741">
    <property type="entry name" value="PDZ2_FL-whirlin"/>
    <property type="match status" value="1"/>
</dbReference>
<dbReference type="PROSITE" id="PS50106">
    <property type="entry name" value="PDZ"/>
    <property type="match status" value="2"/>
</dbReference>
<feature type="compositionally biased region" description="Polar residues" evidence="4">
    <location>
        <begin position="54"/>
        <end position="66"/>
    </location>
</feature>
<sequence>NMVHHNKNRKDKFQKLAEKNGLTSSINSNASFASDSNRGQNNSRIDNEYDRPLSKSSMISNNSKHGSSNHRVKFANDRTNDRANEVSNSRIQRIRGSFHKRKPNSTKVLLLRRNREIGFGFSIRGGVEHGTGIFISNINKYSDAQAQGLQIGDQILRANNALFEGIVHDEAVGYIQRQKILQLIVLSLGVIPGNKIALTEYQWMDCYGQPCSPMTSRAEERINESQLKSINPSRHLLSAEDERKINIDVGNSATLGLLIRGGSEYGLGIFVVGIDQDSVADQCGIMVGEQILEINGIDFVNITHADAAEIIRTSRRMTMVLKDVGKIPLSRVVYDRQEWIRKKQIMQREQQIRERKKDLIIQEGLPGRLSSHQSLASPVSFQWVEEKARGLLNQDEWATLKYYIREYARQNLTVNELGLSLLDLFDSDEKMTLIDEIRGIVPPQDIEHFDELMLSMEVASMTKNRSNRQSYRADVSLRGRFHGNDEEYDEEYGDQNLANRKGSRVEFGYQPNPSNTFVGDTTDFNYGVLNEDTYQSVFDEITDETDLSTTQSTKHRTLLDDAMNGFDKLETVDENEDEMEDEEPLYAKVVKPRLTEYENNRSPQQELKTFQSPQNERHIYQSPPKDRKPLKSPAIMRRWHDDEEENEEENQNGGEEAGIDNLGFAFSFLGSQENSKENSPKISQREDIYSSPHLSNYSPKTSQRESERSINSRGGMGNNTSPLVSNGVSRENSFHSYQPKSFGMYQQEPLGRFNSYEEKNEKREQEDKSEYKIVGSFEEASYSNKKSGSSPTVDEPPEFNLTKSLDKHYSNFSVNDIVRQNFLPTTRVYGESSEQENEIKSIINTRNNSTNIGESGSGNRLSLTRLSSLNIQNQYQYQETSRSLSPTPEKTDFLGSSQTSNILSSETYGKPVVSPRPPIENNSTPSENTNFTPSPLPPPPPSLLENTPDNTIERLGKIFNSTTTKYTRPTRLFPNGTNNPITEPEINYYSMDRLKKTERGDALLGRGNASIENLNNIDPQLESPVIEYRASKLLGTMSLSIEKLDENDNPIITSPPRRTSQNDRNPIDFAFQSHENRSPRFDVSPRNALSSYNTEDINIVRGSHQIVEGETNVSTLRRRIDQSIHLQNTSAVKPKQHSAIVTENQKTLPKWVKQTDFRPKVTNPKYKDVASPREASNQLKSRIDVFSKPKHDPQASIENFRKIKRGNDGLPRTVSIPNMRDDDPGFSVNVRTNQNGEQEIYVAKITKNTLHQIEVDDVIIVVGDHKFKAGVKQGLANLIIKNKFSSTEDSEVTLTIK</sequence>
<feature type="domain" description="PDZ" evidence="5">
    <location>
        <begin position="107"/>
        <end position="177"/>
    </location>
</feature>
<evidence type="ECO:0000256" key="2">
    <source>
        <dbReference type="ARBA" id="ARBA00022737"/>
    </source>
</evidence>
<dbReference type="InterPro" id="IPR051844">
    <property type="entry name" value="USH2_Complex_Protein"/>
</dbReference>
<evidence type="ECO:0000313" key="6">
    <source>
        <dbReference type="EnsemblMetazoa" id="CLYHEMP013543.1"/>
    </source>
</evidence>
<feature type="compositionally biased region" description="Polar residues" evidence="4">
    <location>
        <begin position="920"/>
        <end position="932"/>
    </location>
</feature>
<dbReference type="PANTHER" id="PTHR23116:SF29">
    <property type="entry name" value="PDZ DOMAIN-CONTAINING PROTEIN 7"/>
    <property type="match status" value="1"/>
</dbReference>
<dbReference type="SUPFAM" id="SSF50156">
    <property type="entry name" value="PDZ domain-like"/>
    <property type="match status" value="2"/>
</dbReference>
<keyword evidence="7" id="KW-1185">Reference proteome</keyword>
<feature type="compositionally biased region" description="Polar residues" evidence="4">
    <location>
        <begin position="877"/>
        <end position="907"/>
    </location>
</feature>
<proteinExistence type="predicted"/>
<dbReference type="Gene3D" id="1.20.1160.20">
    <property type="match status" value="1"/>
</dbReference>
<name>A0A7M5WV24_9CNID</name>
<accession>A0A7M5WV24</accession>
<evidence type="ECO:0000256" key="3">
    <source>
        <dbReference type="ARBA" id="ARBA00023273"/>
    </source>
</evidence>
<dbReference type="InterPro" id="IPR036034">
    <property type="entry name" value="PDZ_sf"/>
</dbReference>
<dbReference type="EnsemblMetazoa" id="CLYHEMT013543.1">
    <property type="protein sequence ID" value="CLYHEMP013543.1"/>
    <property type="gene ID" value="CLYHEMG013543"/>
</dbReference>
<keyword evidence="2" id="KW-0677">Repeat</keyword>
<dbReference type="InterPro" id="IPR001478">
    <property type="entry name" value="PDZ"/>
</dbReference>
<dbReference type="Proteomes" id="UP000594262">
    <property type="component" value="Unplaced"/>
</dbReference>
<feature type="compositionally biased region" description="Basic and acidic residues" evidence="4">
    <location>
        <begin position="674"/>
        <end position="688"/>
    </location>
</feature>
<feature type="compositionally biased region" description="Polar residues" evidence="4">
    <location>
        <begin position="692"/>
        <end position="701"/>
    </location>
</feature>
<feature type="compositionally biased region" description="Polar residues" evidence="4">
    <location>
        <begin position="600"/>
        <end position="614"/>
    </location>
</feature>
<evidence type="ECO:0000259" key="5">
    <source>
        <dbReference type="PROSITE" id="PS50106"/>
    </source>
</evidence>
<keyword evidence="3" id="KW-0966">Cell projection</keyword>
<evidence type="ECO:0000256" key="4">
    <source>
        <dbReference type="SAM" id="MobiDB-lite"/>
    </source>
</evidence>